<dbReference type="Pfam" id="PF03478">
    <property type="entry name" value="Beta-prop_KIB1-4"/>
    <property type="match status" value="1"/>
</dbReference>
<reference evidence="4 5" key="1">
    <citation type="submission" date="2022-01" db="EMBL/GenBank/DDBJ databases">
        <authorList>
            <person name="Xiong W."/>
            <person name="Schranz E."/>
        </authorList>
    </citation>
    <scope>NUCLEOTIDE SEQUENCE [LARGE SCALE GENOMIC DNA]</scope>
</reference>
<accession>A0AAU9PF80</accession>
<dbReference type="Pfam" id="PF00646">
    <property type="entry name" value="F-box"/>
    <property type="match status" value="1"/>
</dbReference>
<feature type="domain" description="KIB1-4 beta-propeller" evidence="3">
    <location>
        <begin position="105"/>
        <end position="339"/>
    </location>
</feature>
<dbReference type="Proteomes" id="UP001157418">
    <property type="component" value="Unassembled WGS sequence"/>
</dbReference>
<dbReference type="PANTHER" id="PTHR45463:SF8">
    <property type="entry name" value="OS09G0392200 PROTEIN"/>
    <property type="match status" value="1"/>
</dbReference>
<dbReference type="InterPro" id="IPR005174">
    <property type="entry name" value="KIB1-4_b-propeller"/>
</dbReference>
<dbReference type="Gene3D" id="1.20.1280.50">
    <property type="match status" value="1"/>
</dbReference>
<evidence type="ECO:0000256" key="1">
    <source>
        <dbReference type="SAM" id="MobiDB-lite"/>
    </source>
</evidence>
<dbReference type="AlphaFoldDB" id="A0AAU9PF80"/>
<evidence type="ECO:0000259" key="2">
    <source>
        <dbReference type="Pfam" id="PF00646"/>
    </source>
</evidence>
<dbReference type="InterPro" id="IPR001810">
    <property type="entry name" value="F-box_dom"/>
</dbReference>
<comment type="caution">
    <text evidence="4">The sequence shown here is derived from an EMBL/GenBank/DDBJ whole genome shotgun (WGS) entry which is preliminary data.</text>
</comment>
<dbReference type="PANTHER" id="PTHR45463">
    <property type="entry name" value="OS09G0392200 PROTEIN"/>
    <property type="match status" value="1"/>
</dbReference>
<evidence type="ECO:0000313" key="5">
    <source>
        <dbReference type="Proteomes" id="UP001157418"/>
    </source>
</evidence>
<dbReference type="EMBL" id="CAKMRJ010005634">
    <property type="protein sequence ID" value="CAH1448987.1"/>
    <property type="molecule type" value="Genomic_DNA"/>
</dbReference>
<evidence type="ECO:0008006" key="6">
    <source>
        <dbReference type="Google" id="ProtNLM"/>
    </source>
</evidence>
<proteinExistence type="predicted"/>
<dbReference type="InterPro" id="IPR036047">
    <property type="entry name" value="F-box-like_dom_sf"/>
</dbReference>
<sequence length="364" mass="42033">MSVTRNDDDDDDDASSSSSSRKRFKNFDHNGVASWSDVNHDVLFIVMMKLGVVDFVAFGGVCKSWRSLAVSNRNTFMASKPPMQISIGPHVNKEDSYYFLEDLKERRYKTIIPHSVEAYFGLTCGYLILFGRETCDFWLVNPITRDELHFPHYPLSVSAHELQMRAIKGILVFSPSISERVFVVLHRKNISFSITGKQGWNHISSAIPTPDIFDLHVVKGKIYSILKDFSLCELKLDQNQNLKWTLLETKNHPKQNWFLPEFVSSGEKLYMIYRSSSSSRKVMELDFGEMKWVSPKKTTGECVFFLSRFTSCVAIKPESWPEPQTQYRSCGYFLDDNKSPQCMFCYELMWYFPHDCLNVSVLDA</sequence>
<feature type="region of interest" description="Disordered" evidence="1">
    <location>
        <begin position="1"/>
        <end position="22"/>
    </location>
</feature>
<name>A0AAU9PF80_9ASTR</name>
<keyword evidence="5" id="KW-1185">Reference proteome</keyword>
<gene>
    <name evidence="4" type="ORF">LVIROSA_LOCUS34500</name>
</gene>
<organism evidence="4 5">
    <name type="scientific">Lactuca virosa</name>
    <dbReference type="NCBI Taxonomy" id="75947"/>
    <lineage>
        <taxon>Eukaryota</taxon>
        <taxon>Viridiplantae</taxon>
        <taxon>Streptophyta</taxon>
        <taxon>Embryophyta</taxon>
        <taxon>Tracheophyta</taxon>
        <taxon>Spermatophyta</taxon>
        <taxon>Magnoliopsida</taxon>
        <taxon>eudicotyledons</taxon>
        <taxon>Gunneridae</taxon>
        <taxon>Pentapetalae</taxon>
        <taxon>asterids</taxon>
        <taxon>campanulids</taxon>
        <taxon>Asterales</taxon>
        <taxon>Asteraceae</taxon>
        <taxon>Cichorioideae</taxon>
        <taxon>Cichorieae</taxon>
        <taxon>Lactucinae</taxon>
        <taxon>Lactuca</taxon>
    </lineage>
</organism>
<protein>
    <recommendedName>
        <fullName evidence="6">F-box domain-containing protein</fullName>
    </recommendedName>
</protein>
<evidence type="ECO:0000313" key="4">
    <source>
        <dbReference type="EMBL" id="CAH1448987.1"/>
    </source>
</evidence>
<dbReference type="SUPFAM" id="SSF81383">
    <property type="entry name" value="F-box domain"/>
    <property type="match status" value="1"/>
</dbReference>
<evidence type="ECO:0000259" key="3">
    <source>
        <dbReference type="Pfam" id="PF03478"/>
    </source>
</evidence>
<feature type="domain" description="F-box" evidence="2">
    <location>
        <begin position="35"/>
        <end position="75"/>
    </location>
</feature>